<dbReference type="PANTHER" id="PTHR30204">
    <property type="entry name" value="REDOX-CYCLING DRUG-SENSING TRANSCRIPTIONAL ACTIVATOR SOXR"/>
    <property type="match status" value="1"/>
</dbReference>
<dbReference type="OrthoDB" id="3824912at2"/>
<dbReference type="GO" id="GO:0003700">
    <property type="term" value="F:DNA-binding transcription factor activity"/>
    <property type="evidence" value="ECO:0007669"/>
    <property type="project" value="InterPro"/>
</dbReference>
<dbReference type="Proteomes" id="UP000460272">
    <property type="component" value="Unassembled WGS sequence"/>
</dbReference>
<feature type="domain" description="HTH merR-type" evidence="2">
    <location>
        <begin position="1"/>
        <end position="68"/>
    </location>
</feature>
<dbReference type="InterPro" id="IPR000551">
    <property type="entry name" value="MerR-type_HTH_dom"/>
</dbReference>
<dbReference type="PRINTS" id="PR00040">
    <property type="entry name" value="HTHMERR"/>
</dbReference>
<keyword evidence="4" id="KW-1185">Reference proteome</keyword>
<organism evidence="3 4">
    <name type="scientific">Trebonia kvetii</name>
    <dbReference type="NCBI Taxonomy" id="2480626"/>
    <lineage>
        <taxon>Bacteria</taxon>
        <taxon>Bacillati</taxon>
        <taxon>Actinomycetota</taxon>
        <taxon>Actinomycetes</taxon>
        <taxon>Streptosporangiales</taxon>
        <taxon>Treboniaceae</taxon>
        <taxon>Trebonia</taxon>
    </lineage>
</organism>
<sequence>MRIGELSRQTGVPVRLLRYYEDQGLLRPDRSANGYRAYEPADVPRVTQIRGLIDAGVPTAIIRDILPCLDDPGTIVLTDPAPGVIAALEQHRLMIDARIQCLSRNRDAISRYLRAIDSRELAG</sequence>
<protein>
    <submittedName>
        <fullName evidence="3">MerR family transcriptional regulator</fullName>
    </submittedName>
</protein>
<dbReference type="EMBL" id="RPFW01000001">
    <property type="protein sequence ID" value="TVZ06724.1"/>
    <property type="molecule type" value="Genomic_DNA"/>
</dbReference>
<dbReference type="InterPro" id="IPR047057">
    <property type="entry name" value="MerR_fam"/>
</dbReference>
<dbReference type="RefSeq" id="WP_145851477.1">
    <property type="nucleotide sequence ID" value="NZ_RPFW01000001.1"/>
</dbReference>
<evidence type="ECO:0000259" key="2">
    <source>
        <dbReference type="PROSITE" id="PS50937"/>
    </source>
</evidence>
<dbReference type="Pfam" id="PF13411">
    <property type="entry name" value="MerR_1"/>
    <property type="match status" value="1"/>
</dbReference>
<dbReference type="GO" id="GO:0003677">
    <property type="term" value="F:DNA binding"/>
    <property type="evidence" value="ECO:0007669"/>
    <property type="project" value="UniProtKB-KW"/>
</dbReference>
<dbReference type="PANTHER" id="PTHR30204:SF93">
    <property type="entry name" value="HTH MERR-TYPE DOMAIN-CONTAINING PROTEIN"/>
    <property type="match status" value="1"/>
</dbReference>
<dbReference type="AlphaFoldDB" id="A0A6P2C5Q0"/>
<name>A0A6P2C5Q0_9ACTN</name>
<dbReference type="PROSITE" id="PS50937">
    <property type="entry name" value="HTH_MERR_2"/>
    <property type="match status" value="1"/>
</dbReference>
<dbReference type="SMART" id="SM00422">
    <property type="entry name" value="HTH_MERR"/>
    <property type="match status" value="1"/>
</dbReference>
<gene>
    <name evidence="3" type="ORF">EAS64_04980</name>
</gene>
<dbReference type="Gene3D" id="1.10.1660.10">
    <property type="match status" value="1"/>
</dbReference>
<evidence type="ECO:0000313" key="3">
    <source>
        <dbReference type="EMBL" id="TVZ06724.1"/>
    </source>
</evidence>
<keyword evidence="1" id="KW-0238">DNA-binding</keyword>
<reference evidence="3 4" key="1">
    <citation type="submission" date="2018-11" db="EMBL/GenBank/DDBJ databases">
        <title>Trebonia kvetii gen.nov., sp.nov., a novel acidophilic actinobacterium, and proposal of the new actinobacterial family Treboniaceae fam. nov.</title>
        <authorList>
            <person name="Rapoport D."/>
            <person name="Sagova-Mareckova M."/>
            <person name="Sedlacek I."/>
            <person name="Provaznik J."/>
            <person name="Kralova S."/>
            <person name="Pavlinic D."/>
            <person name="Benes V."/>
            <person name="Kopecky J."/>
        </authorList>
    </citation>
    <scope>NUCLEOTIDE SEQUENCE [LARGE SCALE GENOMIC DNA]</scope>
    <source>
        <strain evidence="3 4">15Tr583</strain>
    </source>
</reference>
<dbReference type="CDD" id="cd01282">
    <property type="entry name" value="HTH_MerR-like_sg3"/>
    <property type="match status" value="1"/>
</dbReference>
<proteinExistence type="predicted"/>
<comment type="caution">
    <text evidence="3">The sequence shown here is derived from an EMBL/GenBank/DDBJ whole genome shotgun (WGS) entry which is preliminary data.</text>
</comment>
<evidence type="ECO:0000313" key="4">
    <source>
        <dbReference type="Proteomes" id="UP000460272"/>
    </source>
</evidence>
<evidence type="ECO:0000256" key="1">
    <source>
        <dbReference type="ARBA" id="ARBA00023125"/>
    </source>
</evidence>
<accession>A0A6P2C5Q0</accession>
<dbReference type="InterPro" id="IPR009061">
    <property type="entry name" value="DNA-bd_dom_put_sf"/>
</dbReference>
<dbReference type="SUPFAM" id="SSF46955">
    <property type="entry name" value="Putative DNA-binding domain"/>
    <property type="match status" value="1"/>
</dbReference>